<organism evidence="8 9">
    <name type="scientific">Saccoglossus kowalevskii</name>
    <name type="common">Acorn worm</name>
    <dbReference type="NCBI Taxonomy" id="10224"/>
    <lineage>
        <taxon>Eukaryota</taxon>
        <taxon>Metazoa</taxon>
        <taxon>Hemichordata</taxon>
        <taxon>Enteropneusta</taxon>
        <taxon>Harrimaniidae</taxon>
        <taxon>Saccoglossus</taxon>
    </lineage>
</organism>
<evidence type="ECO:0000256" key="1">
    <source>
        <dbReference type="ARBA" id="ARBA00008766"/>
    </source>
</evidence>
<evidence type="ECO:0000313" key="8">
    <source>
        <dbReference type="Proteomes" id="UP000694865"/>
    </source>
</evidence>
<dbReference type="SUPFAM" id="SSF55920">
    <property type="entry name" value="Creatinase/aminopeptidase"/>
    <property type="match status" value="1"/>
</dbReference>
<protein>
    <submittedName>
        <fullName evidence="9">Xaa-Pro aminopeptidase 1-like</fullName>
    </submittedName>
</protein>
<keyword evidence="2 4" id="KW-0479">Metal-binding</keyword>
<evidence type="ECO:0000259" key="5">
    <source>
        <dbReference type="Pfam" id="PF00557"/>
    </source>
</evidence>
<dbReference type="InterPro" id="IPR000587">
    <property type="entry name" value="Creatinase_N"/>
</dbReference>
<dbReference type="InterPro" id="IPR000994">
    <property type="entry name" value="Pept_M24"/>
</dbReference>
<dbReference type="CDD" id="cd01085">
    <property type="entry name" value="APP"/>
    <property type="match status" value="1"/>
</dbReference>
<dbReference type="InterPro" id="IPR033740">
    <property type="entry name" value="Pept_M24B"/>
</dbReference>
<evidence type="ECO:0000313" key="9">
    <source>
        <dbReference type="RefSeq" id="XP_002736408.1"/>
    </source>
</evidence>
<feature type="domain" description="Peptidase M24 C-terminal" evidence="7">
    <location>
        <begin position="537"/>
        <end position="564"/>
    </location>
</feature>
<sequence length="564" mass="62843">MAKKTTALLTNLRQLMKSKQYVTEPLHAYIIPSADAHQSEYVASCDTRRAFISGFDGSAGTAIVTAKDAAMWTDSRYFLQASSQMDQNWELMKQGQPGTLSQEEWLVKVLPKEAVIGVDPHLLSLEQWKTIHKHLKTAGQSLVAVEQNLIDLTWADERPQPPDNIVCVHEMKYAGKSWQDKVVAVREQMQEKGADYLVVTALDEIAWLFNLRGSDVQFNPVFYSYAVISKDSVNLFIDEAKIDNAVRKHLNSNEASNGDDSALRVTIHPYGALGSFFGNIYVQTTEPKTWKRRIIQPSPLSLAKAIKNDVEIEGMRQSHIRDAVALCELFMWLENEVPKGKITEITAVDKAEQLRSQQADYVSLSFATISSIGSNGAIIHYKPTEESDTLINCNEVYLCDSGAQYKDGTTDTTRTMHFGTPSQHEKECYTRVLKGHIALSSAVFPVGTKGFQLDTLAREYLWQGGLDYGHGTGHGVGSHLNVHEGPCSIGYRPTANDVPLAAGMFLSDEPGYYEDGAFGLRVENVVLVKKAEFKQKEFLNFEPVTLVPIQQKMIDPSLLTEKEV</sequence>
<feature type="domain" description="Creatinase N-terminal" evidence="6">
    <location>
        <begin position="10"/>
        <end position="146"/>
    </location>
</feature>
<dbReference type="Pfam" id="PF16188">
    <property type="entry name" value="Peptidase_M24_C"/>
    <property type="match status" value="1"/>
</dbReference>
<dbReference type="Pfam" id="PF01321">
    <property type="entry name" value="Creatinase_N"/>
    <property type="match status" value="1"/>
</dbReference>
<keyword evidence="8" id="KW-1185">Reference proteome</keyword>
<dbReference type="Pfam" id="PF00557">
    <property type="entry name" value="Peptidase_M24"/>
    <property type="match status" value="1"/>
</dbReference>
<dbReference type="InterPro" id="IPR001131">
    <property type="entry name" value="Peptidase_M24B_aminopep-P_CS"/>
</dbReference>
<name>A0ABM0GSH7_SACKO</name>
<dbReference type="Proteomes" id="UP000694865">
    <property type="component" value="Unplaced"/>
</dbReference>
<dbReference type="Pfam" id="PF16189">
    <property type="entry name" value="Creatinase_N_2"/>
    <property type="match status" value="1"/>
</dbReference>
<evidence type="ECO:0000256" key="2">
    <source>
        <dbReference type="ARBA" id="ARBA00022723"/>
    </source>
</evidence>
<dbReference type="InterPro" id="IPR029149">
    <property type="entry name" value="Creatin/AminoP/Spt16_N"/>
</dbReference>
<dbReference type="InterPro" id="IPR036005">
    <property type="entry name" value="Creatinase/aminopeptidase-like"/>
</dbReference>
<proteinExistence type="inferred from homology"/>
<reference evidence="9" key="1">
    <citation type="submission" date="2025-08" db="UniProtKB">
        <authorList>
            <consortium name="RefSeq"/>
        </authorList>
    </citation>
    <scope>IDENTIFICATION</scope>
    <source>
        <tissue evidence="9">Testes</tissue>
    </source>
</reference>
<dbReference type="PANTHER" id="PTHR43763:SF6">
    <property type="entry name" value="XAA-PRO AMINOPEPTIDASE 1"/>
    <property type="match status" value="1"/>
</dbReference>
<dbReference type="SUPFAM" id="SSF53092">
    <property type="entry name" value="Creatinase/prolidase N-terminal domain"/>
    <property type="match status" value="1"/>
</dbReference>
<dbReference type="GeneID" id="100367017"/>
<accession>A0ABM0GSH7</accession>
<dbReference type="InterPro" id="IPR050422">
    <property type="entry name" value="X-Pro_aminopeptidase_P"/>
</dbReference>
<gene>
    <name evidence="9" type="primary">LOC100367017</name>
</gene>
<dbReference type="PROSITE" id="PS00491">
    <property type="entry name" value="PROLINE_PEPTIDASE"/>
    <property type="match status" value="1"/>
</dbReference>
<keyword evidence="3" id="KW-0378">Hydrolase</keyword>
<evidence type="ECO:0000256" key="3">
    <source>
        <dbReference type="ARBA" id="ARBA00022801"/>
    </source>
</evidence>
<comment type="similarity">
    <text evidence="1 4">Belongs to the peptidase M24B family.</text>
</comment>
<evidence type="ECO:0000259" key="6">
    <source>
        <dbReference type="Pfam" id="PF01321"/>
    </source>
</evidence>
<evidence type="ECO:0000259" key="7">
    <source>
        <dbReference type="Pfam" id="PF16188"/>
    </source>
</evidence>
<dbReference type="RefSeq" id="XP_002736408.1">
    <property type="nucleotide sequence ID" value="XM_002736362.2"/>
</dbReference>
<dbReference type="Gene3D" id="3.40.350.10">
    <property type="entry name" value="Creatinase/prolidase N-terminal domain"/>
    <property type="match status" value="2"/>
</dbReference>
<dbReference type="PANTHER" id="PTHR43763">
    <property type="entry name" value="XAA-PRO AMINOPEPTIDASE 1"/>
    <property type="match status" value="1"/>
</dbReference>
<evidence type="ECO:0000256" key="4">
    <source>
        <dbReference type="RuleBase" id="RU000590"/>
    </source>
</evidence>
<dbReference type="InterPro" id="IPR032416">
    <property type="entry name" value="Peptidase_M24_C"/>
</dbReference>
<dbReference type="Gene3D" id="3.90.230.10">
    <property type="entry name" value="Creatinase/methionine aminopeptidase superfamily"/>
    <property type="match status" value="1"/>
</dbReference>
<feature type="domain" description="Peptidase M24" evidence="5">
    <location>
        <begin position="313"/>
        <end position="529"/>
    </location>
</feature>